<feature type="non-terminal residue" evidence="1">
    <location>
        <position position="1"/>
    </location>
</feature>
<gene>
    <name evidence="1" type="ORF">DHETER_LOCUS13273</name>
</gene>
<comment type="caution">
    <text evidence="1">The sequence shown here is derived from an EMBL/GenBank/DDBJ whole genome shotgun (WGS) entry which is preliminary data.</text>
</comment>
<keyword evidence="2" id="KW-1185">Reference proteome</keyword>
<reference evidence="1" key="1">
    <citation type="submission" date="2021-06" db="EMBL/GenBank/DDBJ databases">
        <authorList>
            <person name="Kallberg Y."/>
            <person name="Tangrot J."/>
            <person name="Rosling A."/>
        </authorList>
    </citation>
    <scope>NUCLEOTIDE SEQUENCE</scope>
    <source>
        <strain evidence="1">IL203A</strain>
    </source>
</reference>
<sequence length="177" mass="20696">DIDPQVFATVSSTEEDDNIFTCILYTPPLSFIPKVIINCIQSDCEQKKEYYLKISWFVVGYDLNFNSVFDPAHSCFQSDTKPCYYYDSVFSCEALGIPTGHSMVLYGIPVVSEWDHSFKYSIIGHHFNRYDDEVRVDLYGYDLRKKEYLKSSALNNFRFNILYPSSHPNSDIFNYFR</sequence>
<feature type="non-terminal residue" evidence="1">
    <location>
        <position position="177"/>
    </location>
</feature>
<evidence type="ECO:0000313" key="1">
    <source>
        <dbReference type="EMBL" id="CAG8728327.1"/>
    </source>
</evidence>
<dbReference type="EMBL" id="CAJVPU010035665">
    <property type="protein sequence ID" value="CAG8728327.1"/>
    <property type="molecule type" value="Genomic_DNA"/>
</dbReference>
<protein>
    <submittedName>
        <fullName evidence="1">1272_t:CDS:1</fullName>
    </submittedName>
</protein>
<proteinExistence type="predicted"/>
<organism evidence="1 2">
    <name type="scientific">Dentiscutata heterogama</name>
    <dbReference type="NCBI Taxonomy" id="1316150"/>
    <lineage>
        <taxon>Eukaryota</taxon>
        <taxon>Fungi</taxon>
        <taxon>Fungi incertae sedis</taxon>
        <taxon>Mucoromycota</taxon>
        <taxon>Glomeromycotina</taxon>
        <taxon>Glomeromycetes</taxon>
        <taxon>Diversisporales</taxon>
        <taxon>Gigasporaceae</taxon>
        <taxon>Dentiscutata</taxon>
    </lineage>
</organism>
<dbReference type="Proteomes" id="UP000789702">
    <property type="component" value="Unassembled WGS sequence"/>
</dbReference>
<evidence type="ECO:0000313" key="2">
    <source>
        <dbReference type="Proteomes" id="UP000789702"/>
    </source>
</evidence>
<accession>A0ACA9PXT4</accession>
<name>A0ACA9PXT4_9GLOM</name>